<evidence type="ECO:0000313" key="3">
    <source>
        <dbReference type="EMBL" id="AZS32209.1"/>
    </source>
</evidence>
<evidence type="ECO:0000256" key="1">
    <source>
        <dbReference type="SAM" id="Phobius"/>
    </source>
</evidence>
<keyword evidence="4" id="KW-1185">Reference proteome</keyword>
<keyword evidence="3" id="KW-0614">Plasmid</keyword>
<dbReference type="Pfam" id="PF07863">
    <property type="entry name" value="CtnDOT_TraJ"/>
    <property type="match status" value="1"/>
</dbReference>
<feature type="transmembrane region" description="Helical" evidence="1">
    <location>
        <begin position="20"/>
        <end position="45"/>
    </location>
</feature>
<dbReference type="EMBL" id="CP032820">
    <property type="protein sequence ID" value="AZS32209.1"/>
    <property type="molecule type" value="Genomic_DNA"/>
</dbReference>
<feature type="transmembrane region" description="Helical" evidence="1">
    <location>
        <begin position="57"/>
        <end position="75"/>
    </location>
</feature>
<dbReference type="OrthoDB" id="1222125at2"/>
<keyword evidence="1" id="KW-0472">Membrane</keyword>
<reference evidence="3 4" key="1">
    <citation type="submission" date="2018-10" db="EMBL/GenBank/DDBJ databases">
        <title>Butyricimonas faecalis sp. nov., isolated from human faeces and emended description of the genus Butyricimonas.</title>
        <authorList>
            <person name="Le Roy T."/>
            <person name="Van der Smissen P."/>
            <person name="Paquot A."/>
            <person name="Delzenne N."/>
            <person name="Muccioli G."/>
            <person name="Collet J.-F."/>
            <person name="Cani P.D."/>
        </authorList>
    </citation>
    <scope>NUCLEOTIDE SEQUENCE [LARGE SCALE GENOMIC DNA]</scope>
    <source>
        <strain evidence="3 4">H184</strain>
        <plasmid evidence="3 4">unnamed</plasmid>
    </source>
</reference>
<name>A0A3Q9IUB1_9BACT</name>
<keyword evidence="1" id="KW-0812">Transmembrane</keyword>
<dbReference type="InterPro" id="IPR012424">
    <property type="entry name" value="Conjugative_transposon_TraJ_C"/>
</dbReference>
<accession>A0A3Q9IUB1</accession>
<dbReference type="AlphaFoldDB" id="A0A3Q9IUB1"/>
<feature type="transmembrane region" description="Helical" evidence="1">
    <location>
        <begin position="223"/>
        <end position="247"/>
    </location>
</feature>
<evidence type="ECO:0000313" key="4">
    <source>
        <dbReference type="Proteomes" id="UP000270673"/>
    </source>
</evidence>
<proteinExistence type="predicted"/>
<feature type="transmembrane region" description="Helical" evidence="1">
    <location>
        <begin position="169"/>
        <end position="190"/>
    </location>
</feature>
<sequence length="340" mass="37667">MNELIDKFLLELFEGINDKLTVLMGEFITDSQALAAAFMLMYFGLESFKMMSGDKKLEIIPLLRPFAFGLILMLWNPFIETISYPGEVLTATSKSMFENQIDEVEMLSRNRYALIDSVSMELLATSVEVERAENETNKDKWSIMGIDFSAVGDKIAGLYVYVVAKFKMLLFNFAEFLIVTFWQVCIYFVFFLQILFRAILIILGPLSFAFSILPAFRDAYIQWIARFISVSLYSCIGYIVLSVSLVAMQYGLEREIEILEYTLRNEAAFVMYVGMTSGGVNSFLLTALLGAFAMLTIPFVSTWIVSTTGVGQAIGGMVGGAAIATKTVAAPATGGASAAM</sequence>
<gene>
    <name evidence="3" type="ORF">D8S85_21480</name>
</gene>
<keyword evidence="1" id="KW-1133">Transmembrane helix</keyword>
<dbReference type="RefSeq" id="WP_127075839.1">
    <property type="nucleotide sequence ID" value="NZ_CP032820.1"/>
</dbReference>
<protein>
    <submittedName>
        <fullName evidence="3">Plasmid transfer protein</fullName>
    </submittedName>
</protein>
<dbReference type="Proteomes" id="UP000270673">
    <property type="component" value="Plasmid unnamed"/>
</dbReference>
<dbReference type="KEGG" id="buy:D8S85_21480"/>
<feature type="transmembrane region" description="Helical" evidence="1">
    <location>
        <begin position="196"/>
        <end position="216"/>
    </location>
</feature>
<organism evidence="3 4">
    <name type="scientific">Butyricimonas faecalis</name>
    <dbReference type="NCBI Taxonomy" id="2093856"/>
    <lineage>
        <taxon>Bacteria</taxon>
        <taxon>Pseudomonadati</taxon>
        <taxon>Bacteroidota</taxon>
        <taxon>Bacteroidia</taxon>
        <taxon>Bacteroidales</taxon>
        <taxon>Odoribacteraceae</taxon>
        <taxon>Butyricimonas</taxon>
    </lineage>
</organism>
<feature type="domain" description="Conjugative transposon TraJ C-terminal" evidence="2">
    <location>
        <begin position="11"/>
        <end position="337"/>
    </location>
</feature>
<evidence type="ECO:0000259" key="2">
    <source>
        <dbReference type="Pfam" id="PF07863"/>
    </source>
</evidence>
<geneLocation type="plasmid" evidence="3 4">
    <name>unnamed</name>
</geneLocation>
<feature type="transmembrane region" description="Helical" evidence="1">
    <location>
        <begin position="267"/>
        <end position="295"/>
    </location>
</feature>